<gene>
    <name evidence="4" type="ORF">C7999DRAFT_42924</name>
</gene>
<accession>A0AAN7HN07</accession>
<comment type="caution">
    <text evidence="4">The sequence shown here is derived from an EMBL/GenBank/DDBJ whole genome shotgun (WGS) entry which is preliminary data.</text>
</comment>
<dbReference type="InterPro" id="IPR011032">
    <property type="entry name" value="GroES-like_sf"/>
</dbReference>
<dbReference type="GO" id="GO:0035925">
    <property type="term" value="F:mRNA 3'-UTR AU-rich region binding"/>
    <property type="evidence" value="ECO:0007669"/>
    <property type="project" value="TreeGrafter"/>
</dbReference>
<dbReference type="Pfam" id="PF00107">
    <property type="entry name" value="ADH_zinc_N"/>
    <property type="match status" value="1"/>
</dbReference>
<keyword evidence="1" id="KW-0521">NADP</keyword>
<dbReference type="SUPFAM" id="SSF51735">
    <property type="entry name" value="NAD(P)-binding Rossmann-fold domains"/>
    <property type="match status" value="1"/>
</dbReference>
<dbReference type="InterPro" id="IPR013149">
    <property type="entry name" value="ADH-like_C"/>
</dbReference>
<dbReference type="InterPro" id="IPR020843">
    <property type="entry name" value="ER"/>
</dbReference>
<dbReference type="SUPFAM" id="SSF50129">
    <property type="entry name" value="GroES-like"/>
    <property type="match status" value="1"/>
</dbReference>
<dbReference type="InterPro" id="IPR013154">
    <property type="entry name" value="ADH-like_N"/>
</dbReference>
<reference evidence="4" key="2">
    <citation type="submission" date="2023-05" db="EMBL/GenBank/DDBJ databases">
        <authorList>
            <consortium name="Lawrence Berkeley National Laboratory"/>
            <person name="Steindorff A."/>
            <person name="Hensen N."/>
            <person name="Bonometti L."/>
            <person name="Westerberg I."/>
            <person name="Brannstrom I.O."/>
            <person name="Guillou S."/>
            <person name="Cros-Aarteil S."/>
            <person name="Calhoun S."/>
            <person name="Haridas S."/>
            <person name="Kuo A."/>
            <person name="Mondo S."/>
            <person name="Pangilinan J."/>
            <person name="Riley R."/>
            <person name="Labutti K."/>
            <person name="Andreopoulos B."/>
            <person name="Lipzen A."/>
            <person name="Chen C."/>
            <person name="Yanf M."/>
            <person name="Daum C."/>
            <person name="Ng V."/>
            <person name="Clum A."/>
            <person name="Ohm R."/>
            <person name="Martin F."/>
            <person name="Silar P."/>
            <person name="Natvig D."/>
            <person name="Lalanne C."/>
            <person name="Gautier V."/>
            <person name="Ament-Velasquez S.L."/>
            <person name="Kruys A."/>
            <person name="Hutchinson M.I."/>
            <person name="Powell A.J."/>
            <person name="Barry K."/>
            <person name="Miller A.N."/>
            <person name="Grigoriev I.V."/>
            <person name="Debuchy R."/>
            <person name="Gladieux P."/>
            <person name="Thoren M.H."/>
            <person name="Johannesson H."/>
        </authorList>
    </citation>
    <scope>NUCLEOTIDE SEQUENCE</scope>
    <source>
        <strain evidence="4">CBS 359.72</strain>
    </source>
</reference>
<dbReference type="SMART" id="SM00829">
    <property type="entry name" value="PKS_ER"/>
    <property type="match status" value="1"/>
</dbReference>
<protein>
    <recommendedName>
        <fullName evidence="3">Enoyl reductase (ER) domain-containing protein</fullName>
    </recommendedName>
</protein>
<dbReference type="EMBL" id="MU857697">
    <property type="protein sequence ID" value="KAK4245584.1"/>
    <property type="molecule type" value="Genomic_DNA"/>
</dbReference>
<organism evidence="4 5">
    <name type="scientific">Corynascus novoguineensis</name>
    <dbReference type="NCBI Taxonomy" id="1126955"/>
    <lineage>
        <taxon>Eukaryota</taxon>
        <taxon>Fungi</taxon>
        <taxon>Dikarya</taxon>
        <taxon>Ascomycota</taxon>
        <taxon>Pezizomycotina</taxon>
        <taxon>Sordariomycetes</taxon>
        <taxon>Sordariomycetidae</taxon>
        <taxon>Sordariales</taxon>
        <taxon>Chaetomiaceae</taxon>
        <taxon>Corynascus</taxon>
    </lineage>
</organism>
<feature type="domain" description="Enoyl reductase (ER)" evidence="3">
    <location>
        <begin position="16"/>
        <end position="222"/>
    </location>
</feature>
<evidence type="ECO:0000313" key="4">
    <source>
        <dbReference type="EMBL" id="KAK4245584.1"/>
    </source>
</evidence>
<dbReference type="GO" id="GO:0003960">
    <property type="term" value="F:quinone reductase (NADPH) activity"/>
    <property type="evidence" value="ECO:0007669"/>
    <property type="project" value="TreeGrafter"/>
</dbReference>
<evidence type="ECO:0000256" key="2">
    <source>
        <dbReference type="ARBA" id="ARBA00023002"/>
    </source>
</evidence>
<dbReference type="InterPro" id="IPR036291">
    <property type="entry name" value="NAD(P)-bd_dom_sf"/>
</dbReference>
<dbReference type="Pfam" id="PF08240">
    <property type="entry name" value="ADH_N"/>
    <property type="match status" value="1"/>
</dbReference>
<dbReference type="GO" id="GO:0070402">
    <property type="term" value="F:NADPH binding"/>
    <property type="evidence" value="ECO:0007669"/>
    <property type="project" value="TreeGrafter"/>
</dbReference>
<proteinExistence type="predicted"/>
<dbReference type="Gene3D" id="3.90.180.10">
    <property type="entry name" value="Medium-chain alcohol dehydrogenases, catalytic domain"/>
    <property type="match status" value="1"/>
</dbReference>
<sequence>MEIPSAQRAAVVEKAGGPEVLDYRTEHTVPKPLAGQVLVLGWEAAGVVVALGPGAEEYNLKVGDRVIWLANAGYAEYSAVPAAKTLRLPDSLSFEDATASFMSGLTALALVKETGAGYLMTQLLKRIGAYVIGTAGGTEKVELVESLGADHVIDYRSAEGKDWVTTAMDITEGRGVDVVYDSVGQDTWEGSLAAVKRKGTIVWFGNSSGPIPPLPLRSVSTLSFHATK</sequence>
<keyword evidence="2" id="KW-0560">Oxidoreductase</keyword>
<evidence type="ECO:0000259" key="3">
    <source>
        <dbReference type="SMART" id="SM00829"/>
    </source>
</evidence>
<dbReference type="PANTHER" id="PTHR48106">
    <property type="entry name" value="QUINONE OXIDOREDUCTASE PIG3-RELATED"/>
    <property type="match status" value="1"/>
</dbReference>
<dbReference type="PANTHER" id="PTHR48106:SF13">
    <property type="entry name" value="QUINONE OXIDOREDUCTASE-RELATED"/>
    <property type="match status" value="1"/>
</dbReference>
<reference evidence="4" key="1">
    <citation type="journal article" date="2023" name="Mol. Phylogenet. Evol.">
        <title>Genome-scale phylogeny and comparative genomics of the fungal order Sordariales.</title>
        <authorList>
            <person name="Hensen N."/>
            <person name="Bonometti L."/>
            <person name="Westerberg I."/>
            <person name="Brannstrom I.O."/>
            <person name="Guillou S."/>
            <person name="Cros-Aarteil S."/>
            <person name="Calhoun S."/>
            <person name="Haridas S."/>
            <person name="Kuo A."/>
            <person name="Mondo S."/>
            <person name="Pangilinan J."/>
            <person name="Riley R."/>
            <person name="LaButti K."/>
            <person name="Andreopoulos B."/>
            <person name="Lipzen A."/>
            <person name="Chen C."/>
            <person name="Yan M."/>
            <person name="Daum C."/>
            <person name="Ng V."/>
            <person name="Clum A."/>
            <person name="Steindorff A."/>
            <person name="Ohm R.A."/>
            <person name="Martin F."/>
            <person name="Silar P."/>
            <person name="Natvig D.O."/>
            <person name="Lalanne C."/>
            <person name="Gautier V."/>
            <person name="Ament-Velasquez S.L."/>
            <person name="Kruys A."/>
            <person name="Hutchinson M.I."/>
            <person name="Powell A.J."/>
            <person name="Barry K."/>
            <person name="Miller A.N."/>
            <person name="Grigoriev I.V."/>
            <person name="Debuchy R."/>
            <person name="Gladieux P."/>
            <person name="Hiltunen Thoren M."/>
            <person name="Johannesson H."/>
        </authorList>
    </citation>
    <scope>NUCLEOTIDE SEQUENCE</scope>
    <source>
        <strain evidence="4">CBS 359.72</strain>
    </source>
</reference>
<keyword evidence="5" id="KW-1185">Reference proteome</keyword>
<dbReference type="GO" id="GO:0005829">
    <property type="term" value="C:cytosol"/>
    <property type="evidence" value="ECO:0007669"/>
    <property type="project" value="TreeGrafter"/>
</dbReference>
<dbReference type="Gene3D" id="3.40.50.720">
    <property type="entry name" value="NAD(P)-binding Rossmann-like Domain"/>
    <property type="match status" value="1"/>
</dbReference>
<evidence type="ECO:0000256" key="1">
    <source>
        <dbReference type="ARBA" id="ARBA00022857"/>
    </source>
</evidence>
<dbReference type="AlphaFoldDB" id="A0AAN7HN07"/>
<dbReference type="Proteomes" id="UP001303647">
    <property type="component" value="Unassembled WGS sequence"/>
</dbReference>
<evidence type="ECO:0000313" key="5">
    <source>
        <dbReference type="Proteomes" id="UP001303647"/>
    </source>
</evidence>
<name>A0AAN7HN07_9PEZI</name>